<reference evidence="2 3" key="1">
    <citation type="submission" date="2018-09" db="EMBL/GenBank/DDBJ databases">
        <title>Phylogeny of the Shewanellaceae, and recommendation for two new genera, Pseudoshewanella and Parashewanella.</title>
        <authorList>
            <person name="Wang G."/>
        </authorList>
    </citation>
    <scope>NUCLEOTIDE SEQUENCE [LARGE SCALE GENOMIC DNA]</scope>
    <source>
        <strain evidence="2 3">C51</strain>
    </source>
</reference>
<dbReference type="InterPro" id="IPR011335">
    <property type="entry name" value="Restrct_endonuc-II-like"/>
</dbReference>
<dbReference type="Proteomes" id="UP000281474">
    <property type="component" value="Unassembled WGS sequence"/>
</dbReference>
<dbReference type="InterPro" id="IPR015109">
    <property type="entry name" value="Restrct_endonuc_II_EcoRII_C"/>
</dbReference>
<feature type="domain" description="Restriction endonuclease type II EcoRII C-terminal" evidence="1">
    <location>
        <begin position="133"/>
        <end position="278"/>
    </location>
</feature>
<dbReference type="RefSeq" id="WP_121840670.1">
    <property type="nucleotide sequence ID" value="NZ_ML014858.1"/>
</dbReference>
<dbReference type="SUPFAM" id="SSF52980">
    <property type="entry name" value="Restriction endonuclease-like"/>
    <property type="match status" value="1"/>
</dbReference>
<sequence length="292" mass="33852">MENLQYLAEIPECEQKGFDKFIQNTRKLYIPSPKDTVKEVLNNHQEMMIALKTEKNVSKVISDLRTEAYNSFLLHEAQMNAHILKNISNQFAVPGRKFDDLCEAFNHNPLDTKEKLSDFFGEYSGQIYPYIYRLSLSNTQSRRSRAGKVFEGIVYGLYDVLGYPYSSQATVGSKNFKSKKLGKIVDSLLPGLDAFDQRRDKVIIGTMKTTLRERWQEVIEEINRTMLPKIYLLTVDEDISVNKVEQMANHNVILVVYNSVKNNGELAKKRNVVSFEDYFFEEVPETLAYWNR</sequence>
<dbReference type="EMBL" id="QZEI01000109">
    <property type="protein sequence ID" value="RLV58000.1"/>
    <property type="molecule type" value="Genomic_DNA"/>
</dbReference>
<evidence type="ECO:0000313" key="3">
    <source>
        <dbReference type="Proteomes" id="UP000281474"/>
    </source>
</evidence>
<dbReference type="Pfam" id="PF09019">
    <property type="entry name" value="EcoRII-C"/>
    <property type="match status" value="1"/>
</dbReference>
<dbReference type="GO" id="GO:0009307">
    <property type="term" value="P:DNA restriction-modification system"/>
    <property type="evidence" value="ECO:0007669"/>
    <property type="project" value="InterPro"/>
</dbReference>
<keyword evidence="2" id="KW-0378">Hydrolase</keyword>
<proteinExistence type="predicted"/>
<dbReference type="GO" id="GO:0009036">
    <property type="term" value="F:type II site-specific deoxyribonuclease activity"/>
    <property type="evidence" value="ECO:0007669"/>
    <property type="project" value="InterPro"/>
</dbReference>
<keyword evidence="2" id="KW-0255">Endonuclease</keyword>
<protein>
    <submittedName>
        <fullName evidence="2">Type II restriction endonuclease</fullName>
    </submittedName>
</protein>
<dbReference type="OrthoDB" id="9797574at2"/>
<dbReference type="Gene3D" id="3.40.91.80">
    <property type="match status" value="1"/>
</dbReference>
<comment type="caution">
    <text evidence="2">The sequence shown here is derived from an EMBL/GenBank/DDBJ whole genome shotgun (WGS) entry which is preliminary data.</text>
</comment>
<keyword evidence="3" id="KW-1185">Reference proteome</keyword>
<organism evidence="2 3">
    <name type="scientific">Parashewanella curva</name>
    <dbReference type="NCBI Taxonomy" id="2338552"/>
    <lineage>
        <taxon>Bacteria</taxon>
        <taxon>Pseudomonadati</taxon>
        <taxon>Pseudomonadota</taxon>
        <taxon>Gammaproteobacteria</taxon>
        <taxon>Alteromonadales</taxon>
        <taxon>Shewanellaceae</taxon>
        <taxon>Parashewanella</taxon>
    </lineage>
</organism>
<accession>A0A3L8PRH3</accession>
<dbReference type="InterPro" id="IPR038365">
    <property type="entry name" value="EcoRII_C_sf"/>
</dbReference>
<dbReference type="GO" id="GO:0003677">
    <property type="term" value="F:DNA binding"/>
    <property type="evidence" value="ECO:0007669"/>
    <property type="project" value="InterPro"/>
</dbReference>
<name>A0A3L8PRH3_9GAMM</name>
<evidence type="ECO:0000313" key="2">
    <source>
        <dbReference type="EMBL" id="RLV58000.1"/>
    </source>
</evidence>
<gene>
    <name evidence="2" type="ORF">D5018_19555</name>
</gene>
<evidence type="ECO:0000259" key="1">
    <source>
        <dbReference type="Pfam" id="PF09019"/>
    </source>
</evidence>
<dbReference type="CDD" id="cd22320">
    <property type="entry name" value="Ecl18kI-like"/>
    <property type="match status" value="1"/>
</dbReference>
<dbReference type="AlphaFoldDB" id="A0A3L8PRH3"/>
<keyword evidence="2" id="KW-0540">Nuclease</keyword>